<dbReference type="PROSITE" id="PS51257">
    <property type="entry name" value="PROKAR_LIPOPROTEIN"/>
    <property type="match status" value="1"/>
</dbReference>
<dbReference type="EMBL" id="BAABLK010000026">
    <property type="protein sequence ID" value="GAA5227036.1"/>
    <property type="molecule type" value="Genomic_DNA"/>
</dbReference>
<dbReference type="Proteomes" id="UP001501257">
    <property type="component" value="Unassembled WGS sequence"/>
</dbReference>
<evidence type="ECO:0008006" key="3">
    <source>
        <dbReference type="Google" id="ProtNLM"/>
    </source>
</evidence>
<keyword evidence="2" id="KW-1185">Reference proteome</keyword>
<sequence length="167" mass="17902">MRRTFGSITLLTTLALTGCVDTEAAPPPPEPSNDFPAIPAPASSDNFLQGIWTNEVEGRNKPLITPKHVVALVGNDIYAWSANGKEAWKHQIPDFDDSIETSRTLRLAPSNMGDEAMPSSVTVVSQLEVEAPYTDDTENFIAYDLETGNTIASSNMLATGVDAPPSP</sequence>
<dbReference type="RefSeq" id="WP_210100895.1">
    <property type="nucleotide sequence ID" value="NZ_BAABLK010000026.1"/>
</dbReference>
<accession>A0ABP9TKT9</accession>
<evidence type="ECO:0000313" key="2">
    <source>
        <dbReference type="Proteomes" id="UP001501257"/>
    </source>
</evidence>
<name>A0ABP9TKT9_9MICC</name>
<reference evidence="2" key="1">
    <citation type="journal article" date="2019" name="Int. J. Syst. Evol. Microbiol.">
        <title>The Global Catalogue of Microorganisms (GCM) 10K type strain sequencing project: providing services to taxonomists for standard genome sequencing and annotation.</title>
        <authorList>
            <consortium name="The Broad Institute Genomics Platform"/>
            <consortium name="The Broad Institute Genome Sequencing Center for Infectious Disease"/>
            <person name="Wu L."/>
            <person name="Ma J."/>
        </authorList>
    </citation>
    <scope>NUCLEOTIDE SEQUENCE [LARGE SCALE GENOMIC DNA]</scope>
    <source>
        <strain evidence="2">JCM 18952</strain>
    </source>
</reference>
<comment type="caution">
    <text evidence="1">The sequence shown here is derived from an EMBL/GenBank/DDBJ whole genome shotgun (WGS) entry which is preliminary data.</text>
</comment>
<evidence type="ECO:0000313" key="1">
    <source>
        <dbReference type="EMBL" id="GAA5227036.1"/>
    </source>
</evidence>
<gene>
    <name evidence="1" type="ORF">GCM10025778_15690</name>
</gene>
<proteinExistence type="predicted"/>
<protein>
    <recommendedName>
        <fullName evidence="3">Pyrroloquinoline-quinone binding quinoprotein</fullName>
    </recommendedName>
</protein>
<organism evidence="1 2">
    <name type="scientific">Paeniglutamicibacter antarcticus</name>
    <dbReference type="NCBI Taxonomy" id="494023"/>
    <lineage>
        <taxon>Bacteria</taxon>
        <taxon>Bacillati</taxon>
        <taxon>Actinomycetota</taxon>
        <taxon>Actinomycetes</taxon>
        <taxon>Micrococcales</taxon>
        <taxon>Micrococcaceae</taxon>
        <taxon>Paeniglutamicibacter</taxon>
    </lineage>
</organism>